<keyword evidence="1" id="KW-0175">Coiled coil</keyword>
<sequence length="1056" mass="128370">MNHFNEDLPFMDKKEKSKKKKKKNYSSHFDEYDRKSKIFKNINEEEYLKPVKFVSGGFLNDKKKKLIEGTDLYNYSSDNESDDYEEYNVFKNFTFNFNFEVKNGENDYVKDNLKKYNLTELRENDKIFEKYGLGFKILKKMGYEDGIGNKIKTNIVPIEIKKKDIKVLEEKSNESENYNNYYNADNYLNESYDFIFDENIDINNLWKKKFSGKNHWNFNKRKNELNIDLKYNYSYISNEFMNHNNYESNDNDINNLQKAKESLNEHIEKIRSDYFSVMKKRKETDNKLKNYKNYVNKNDIYKIQELILKNILTYKYLLNLHTLLSYPFLFNSLTYNQYLFDIKNYKVKIKGSDSENTNICDQEISHECNMFRHKNKQKLINVQGSISLDQNNIENIDECENQLNDNFDNFEEKLNNLLISKYKLLCKSGYFKKTCEESNNLSDCNVTYNVISNLREVYNLINIEKIEIKKKNVELLFRDLYTFLFFIYENSEFLCLNGYVSNFFLEFLRVYFYNNQGKINLKEKSDHNLYSVKYREEIKIKNHQNSLNKEPKKNVVYENIENQKNYENFLYCSNNNEGKYNEEDIKYLIHFKKIILMGIDENNKTEYNRIENEFDNIIYYNLIYISFYKESFNEFFNYIKHFKDALNKNYYKKILIHFIKKRIMKDIINKESDELNEDMLKYIENKLYILFEINKQFDIDSYINDYYTNFIFIYLQRYDISENYIKLIKCSIQNNMYKKEIYESIIKKIIYHIKDIKFTGDEFLKDLNKILILYDCIDINIISFIFKVYFFFNFSKYVCNYLRDINFIYGKKDETKENINEIKSFTEQNITKEQEKEILTIKKKEIYETFKKVKHVFENNLIKDDAIKNIMFYILNVIKTYIVQDKIITFPVEKVLNFDKNKIFSDDNLNYYFLYKDLKIPIPLYAVPQKNHIYEVNHKNNKKNINFKEESSTDYKFSKKKYINLMNKLENNIKEFKNVQQNYENMNVKNYLEKYCLENNILFLQKNDRKINGNIVYSINNFSIYINNNIIYIYQDYEWKPTLLSDLLKKISKTSL</sequence>
<protein>
    <recommendedName>
        <fullName evidence="5">G-patch domain-containing protein</fullName>
    </recommendedName>
</protein>
<evidence type="ECO:0008006" key="5">
    <source>
        <dbReference type="Google" id="ProtNLM"/>
    </source>
</evidence>
<reference evidence="3 4" key="1">
    <citation type="submission" date="2015-04" db="EMBL/GenBank/DDBJ databases">
        <authorList>
            <consortium name="Pathogen Informatics"/>
        </authorList>
    </citation>
    <scope>NUCLEOTIDE SEQUENCE [LARGE SCALE GENOMIC DNA]</scope>
    <source>
        <strain evidence="3 4">SGS1</strain>
    </source>
</reference>
<dbReference type="PANTHER" id="PTHR23329">
    <property type="entry name" value="TUFTELIN-INTERACTING PROTEIN 11-RELATED"/>
    <property type="match status" value="1"/>
</dbReference>
<dbReference type="EMBL" id="LN835305">
    <property type="protein sequence ID" value="CRH00349.1"/>
    <property type="molecule type" value="Genomic_DNA"/>
</dbReference>
<dbReference type="OMA" id="KVYFFYN"/>
<dbReference type="AlphaFoldDB" id="A0A1J1H729"/>
<dbReference type="RefSeq" id="XP_028533352.1">
    <property type="nucleotide sequence ID" value="XM_028676910.1"/>
</dbReference>
<evidence type="ECO:0000256" key="1">
    <source>
        <dbReference type="SAM" id="Coils"/>
    </source>
</evidence>
<dbReference type="GO" id="GO:0071008">
    <property type="term" value="C:U2-type post-mRNA release spliceosomal complex"/>
    <property type="evidence" value="ECO:0007669"/>
    <property type="project" value="TreeGrafter"/>
</dbReference>
<feature type="compositionally biased region" description="Basic and acidic residues" evidence="2">
    <location>
        <begin position="1"/>
        <end position="15"/>
    </location>
</feature>
<dbReference type="GeneID" id="39736466"/>
<accession>A0A1J1H729</accession>
<feature type="compositionally biased region" description="Basic residues" evidence="2">
    <location>
        <begin position="16"/>
        <end position="25"/>
    </location>
</feature>
<feature type="coiled-coil region" evidence="1">
    <location>
        <begin position="959"/>
        <end position="989"/>
    </location>
</feature>
<dbReference type="KEGG" id="prel:PRELSG_1000100"/>
<dbReference type="InterPro" id="IPR045211">
    <property type="entry name" value="TFP11/STIP/Ntr1"/>
</dbReference>
<keyword evidence="4" id="KW-1185">Reference proteome</keyword>
<dbReference type="OrthoDB" id="392265at2759"/>
<name>A0A1J1H729_PLARL</name>
<dbReference type="VEuPathDB" id="PlasmoDB:PRELSG_1000100"/>
<evidence type="ECO:0000313" key="4">
    <source>
        <dbReference type="Proteomes" id="UP000220158"/>
    </source>
</evidence>
<feature type="coiled-coil region" evidence="1">
    <location>
        <begin position="246"/>
        <end position="273"/>
    </location>
</feature>
<organism evidence="3 4">
    <name type="scientific">Plasmodium relictum</name>
    <dbReference type="NCBI Taxonomy" id="85471"/>
    <lineage>
        <taxon>Eukaryota</taxon>
        <taxon>Sar</taxon>
        <taxon>Alveolata</taxon>
        <taxon>Apicomplexa</taxon>
        <taxon>Aconoidasida</taxon>
        <taxon>Haemosporida</taxon>
        <taxon>Plasmodiidae</taxon>
        <taxon>Plasmodium</taxon>
        <taxon>Plasmodium (Haemamoeba)</taxon>
    </lineage>
</organism>
<proteinExistence type="predicted"/>
<feature type="region of interest" description="Disordered" evidence="2">
    <location>
        <begin position="1"/>
        <end position="29"/>
    </location>
</feature>
<evidence type="ECO:0000313" key="3">
    <source>
        <dbReference type="EMBL" id="CRH00349.1"/>
    </source>
</evidence>
<dbReference type="PANTHER" id="PTHR23329:SF1">
    <property type="entry name" value="TUFTELIN-INTERACTING PROTEIN 11"/>
    <property type="match status" value="1"/>
</dbReference>
<evidence type="ECO:0000256" key="2">
    <source>
        <dbReference type="SAM" id="MobiDB-lite"/>
    </source>
</evidence>
<dbReference type="GO" id="GO:0000390">
    <property type="term" value="P:spliceosomal complex disassembly"/>
    <property type="evidence" value="ECO:0007669"/>
    <property type="project" value="InterPro"/>
</dbReference>
<dbReference type="Proteomes" id="UP000220158">
    <property type="component" value="Chromosome 10"/>
</dbReference>
<gene>
    <name evidence="3" type="ORF">PRELSG_1000100</name>
</gene>